<dbReference type="PANTHER" id="PTHR43250">
    <property type="entry name" value="EXODEOXYRIBONUCLEASE III"/>
    <property type="match status" value="1"/>
</dbReference>
<reference evidence="8" key="1">
    <citation type="submission" date="2016-08" db="EMBL/GenBank/DDBJ databases">
        <title>Complete genome of Cloacibacillus porcorum.</title>
        <authorList>
            <person name="Looft T."/>
            <person name="Bayles D.O."/>
            <person name="Alt D.P."/>
        </authorList>
    </citation>
    <scope>NUCLEOTIDE SEQUENCE [LARGE SCALE GENOMIC DNA]</scope>
    <source>
        <strain evidence="8">CL-84</strain>
    </source>
</reference>
<dbReference type="InterPro" id="IPR036691">
    <property type="entry name" value="Endo/exonu/phosph_ase_sf"/>
</dbReference>
<dbReference type="PANTHER" id="PTHR43250:SF2">
    <property type="entry name" value="EXODEOXYRIBONUCLEASE III"/>
    <property type="match status" value="1"/>
</dbReference>
<evidence type="ECO:0000256" key="3">
    <source>
        <dbReference type="ARBA" id="ARBA00022801"/>
    </source>
</evidence>
<dbReference type="SUPFAM" id="SSF56219">
    <property type="entry name" value="DNase I-like"/>
    <property type="match status" value="1"/>
</dbReference>
<dbReference type="InterPro" id="IPR037493">
    <property type="entry name" value="ExoIII-like"/>
</dbReference>
<dbReference type="GO" id="GO:0006281">
    <property type="term" value="P:DNA repair"/>
    <property type="evidence" value="ECO:0007669"/>
    <property type="project" value="InterPro"/>
</dbReference>
<dbReference type="InterPro" id="IPR004808">
    <property type="entry name" value="AP_endonuc_1"/>
</dbReference>
<dbReference type="AlphaFoldDB" id="A0A1B2I5K3"/>
<proteinExistence type="inferred from homology"/>
<evidence type="ECO:0000256" key="7">
    <source>
        <dbReference type="PIRSR" id="PIRSR604808-3"/>
    </source>
</evidence>
<keyword evidence="3" id="KW-0378">Hydrolase</keyword>
<evidence type="ECO:0000256" key="6">
    <source>
        <dbReference type="PIRSR" id="PIRSR604808-2"/>
    </source>
</evidence>
<dbReference type="NCBIfam" id="TIGR00633">
    <property type="entry name" value="xth"/>
    <property type="match status" value="1"/>
</dbReference>
<evidence type="ECO:0000256" key="4">
    <source>
        <dbReference type="ARBA" id="ARBA00022842"/>
    </source>
</evidence>
<dbReference type="Gene3D" id="3.60.10.10">
    <property type="entry name" value="Endonuclease/exonuclease/phosphatase"/>
    <property type="match status" value="1"/>
</dbReference>
<keyword evidence="6" id="KW-0464">Manganese</keyword>
<dbReference type="GO" id="GO:0004519">
    <property type="term" value="F:endonuclease activity"/>
    <property type="evidence" value="ECO:0007669"/>
    <property type="project" value="InterPro"/>
</dbReference>
<feature type="site" description="Interaction with DNA substrate" evidence="7">
    <location>
        <position position="257"/>
    </location>
</feature>
<feature type="binding site" evidence="6">
    <location>
        <position position="10"/>
    </location>
    <ligand>
        <name>Mg(2+)</name>
        <dbReference type="ChEBI" id="CHEBI:18420"/>
        <label>1</label>
    </ligand>
</feature>
<feature type="binding site" evidence="6">
    <location>
        <position position="155"/>
    </location>
    <ligand>
        <name>Mg(2+)</name>
        <dbReference type="ChEBI" id="CHEBI:18420"/>
        <label>1</label>
    </ligand>
</feature>
<dbReference type="RefSeq" id="WP_066745111.1">
    <property type="nucleotide sequence ID" value="NZ_CALCLR010000105.1"/>
</dbReference>
<dbReference type="InterPro" id="IPR005135">
    <property type="entry name" value="Endo/exonuclease/phosphatase"/>
</dbReference>
<sequence length="266" mass="30235">MPKTDIATFNVNSVKSRLPILDTWLSSDGAPDILCLQETKCRDEEFPAAFFEERGYHSVFKGMKSYNGVAVVSRAKPDEYEFGLCDEGEEGRGESEMARVARVRFGGLTVLNTYIPQGKEIDNPDYPYKLRFIGRVRKLLEKKCSPSDRVVWLGDLNVAPTDIDVTNPKNKKDHVCFHQDVKEALAKAMEWGLVDIFREHLRGEGEYTFWDYRVKDSLARNIGWRIDHILGTQSAAALCRGVRVERSLRAMERPSDHTAVVGTFEL</sequence>
<dbReference type="PROSITE" id="PS51435">
    <property type="entry name" value="AP_NUCLEASE_F1_4"/>
    <property type="match status" value="1"/>
</dbReference>
<accession>A0A1B2I5K3</accession>
<dbReference type="GO" id="GO:0008311">
    <property type="term" value="F:double-stranded DNA 3'-5' DNA exonuclease activity"/>
    <property type="evidence" value="ECO:0007669"/>
    <property type="project" value="InterPro"/>
</dbReference>
<dbReference type="STRING" id="1197717.BED41_09185"/>
<dbReference type="Proteomes" id="UP000093044">
    <property type="component" value="Chromosome"/>
</dbReference>
<dbReference type="NCBIfam" id="TIGR00195">
    <property type="entry name" value="exoDNase_III"/>
    <property type="match status" value="1"/>
</dbReference>
<dbReference type="OrthoDB" id="9803914at2"/>
<evidence type="ECO:0000313" key="8">
    <source>
        <dbReference type="EMBL" id="ANZ45227.1"/>
    </source>
</evidence>
<keyword evidence="2 6" id="KW-0479">Metal-binding</keyword>
<dbReference type="GO" id="GO:0003677">
    <property type="term" value="F:DNA binding"/>
    <property type="evidence" value="ECO:0007669"/>
    <property type="project" value="InterPro"/>
</dbReference>
<comment type="similarity">
    <text evidence="1">Belongs to the DNA repair enzymes AP/ExoA family.</text>
</comment>
<dbReference type="EMBL" id="CP016757">
    <property type="protein sequence ID" value="ANZ45227.1"/>
    <property type="molecule type" value="Genomic_DNA"/>
</dbReference>
<dbReference type="CDD" id="cd09086">
    <property type="entry name" value="ExoIII-like_AP-endo"/>
    <property type="match status" value="1"/>
</dbReference>
<feature type="binding site" evidence="6">
    <location>
        <position position="256"/>
    </location>
    <ligand>
        <name>Mg(2+)</name>
        <dbReference type="ChEBI" id="CHEBI:18420"/>
        <label>1</label>
    </ligand>
</feature>
<feature type="binding site" evidence="6">
    <location>
        <position position="38"/>
    </location>
    <ligand>
        <name>Mg(2+)</name>
        <dbReference type="ChEBI" id="CHEBI:18420"/>
        <label>1</label>
    </ligand>
</feature>
<dbReference type="PROSITE" id="PS00726">
    <property type="entry name" value="AP_NUCLEASE_F1_1"/>
    <property type="match status" value="1"/>
</dbReference>
<feature type="active site" evidence="5">
    <location>
        <position position="114"/>
    </location>
</feature>
<evidence type="ECO:0000256" key="2">
    <source>
        <dbReference type="ARBA" id="ARBA00022723"/>
    </source>
</evidence>
<dbReference type="GO" id="GO:0046872">
    <property type="term" value="F:metal ion binding"/>
    <property type="evidence" value="ECO:0007669"/>
    <property type="project" value="UniProtKB-KW"/>
</dbReference>
<dbReference type="InterPro" id="IPR020847">
    <property type="entry name" value="AP_endonuclease_F1_BS"/>
</dbReference>
<evidence type="ECO:0000256" key="1">
    <source>
        <dbReference type="ARBA" id="ARBA00007092"/>
    </source>
</evidence>
<dbReference type="Pfam" id="PF03372">
    <property type="entry name" value="Exo_endo_phos"/>
    <property type="match status" value="1"/>
</dbReference>
<feature type="active site" description="Proton donor/acceptor" evidence="5">
    <location>
        <position position="155"/>
    </location>
</feature>
<dbReference type="KEGG" id="cpor:BED41_09185"/>
<keyword evidence="9" id="KW-1185">Reference proteome</keyword>
<protein>
    <submittedName>
        <fullName evidence="8">Exodeoxyribonuclease III</fullName>
    </submittedName>
</protein>
<feature type="binding site" evidence="6">
    <location>
        <position position="157"/>
    </location>
    <ligand>
        <name>Mg(2+)</name>
        <dbReference type="ChEBI" id="CHEBI:18420"/>
        <label>1</label>
    </ligand>
</feature>
<organism evidence="8 9">
    <name type="scientific">Cloacibacillus porcorum</name>
    <dbReference type="NCBI Taxonomy" id="1197717"/>
    <lineage>
        <taxon>Bacteria</taxon>
        <taxon>Thermotogati</taxon>
        <taxon>Synergistota</taxon>
        <taxon>Synergistia</taxon>
        <taxon>Synergistales</taxon>
        <taxon>Synergistaceae</taxon>
        <taxon>Cloacibacillus</taxon>
    </lineage>
</organism>
<gene>
    <name evidence="8" type="ORF">BED41_09185</name>
</gene>
<feature type="site" description="Important for catalytic activity" evidence="7">
    <location>
        <position position="227"/>
    </location>
</feature>
<dbReference type="GeneID" id="83058020"/>
<comment type="cofactor">
    <cofactor evidence="6">
        <name>Mg(2+)</name>
        <dbReference type="ChEBI" id="CHEBI:18420"/>
    </cofactor>
    <cofactor evidence="6">
        <name>Mn(2+)</name>
        <dbReference type="ChEBI" id="CHEBI:29035"/>
    </cofactor>
    <text evidence="6">Probably binds two magnesium or manganese ions per subunit.</text>
</comment>
<keyword evidence="4 6" id="KW-0460">Magnesium</keyword>
<name>A0A1B2I5K3_9BACT</name>
<feature type="site" description="Transition state stabilizer" evidence="7">
    <location>
        <position position="157"/>
    </location>
</feature>
<feature type="binding site" evidence="6">
    <location>
        <position position="257"/>
    </location>
    <ligand>
        <name>Mg(2+)</name>
        <dbReference type="ChEBI" id="CHEBI:18420"/>
        <label>1</label>
    </ligand>
</feature>
<evidence type="ECO:0000256" key="5">
    <source>
        <dbReference type="PIRSR" id="PIRSR604808-1"/>
    </source>
</evidence>
<feature type="active site" description="Proton acceptor" evidence="5">
    <location>
        <position position="257"/>
    </location>
</feature>
<evidence type="ECO:0000313" key="9">
    <source>
        <dbReference type="Proteomes" id="UP000093044"/>
    </source>
</evidence>